<accession>A0ABW3W5P6</accession>
<dbReference type="Pfam" id="PF18029">
    <property type="entry name" value="Glyoxalase_6"/>
    <property type="match status" value="1"/>
</dbReference>
<keyword evidence="8" id="KW-1185">Reference proteome</keyword>
<evidence type="ECO:0000256" key="5">
    <source>
        <dbReference type="ARBA" id="ARBA00023239"/>
    </source>
</evidence>
<comment type="similarity">
    <text evidence="2">Belongs to the pterin-4-alpha-carbinolamine dehydratase family.</text>
</comment>
<dbReference type="EMBL" id="JBHTLX010000024">
    <property type="protein sequence ID" value="MFD1250450.1"/>
    <property type="molecule type" value="Genomic_DNA"/>
</dbReference>
<dbReference type="InterPro" id="IPR036428">
    <property type="entry name" value="PCD_sf"/>
</dbReference>
<evidence type="ECO:0000256" key="2">
    <source>
        <dbReference type="ARBA" id="ARBA00006472"/>
    </source>
</evidence>
<proteinExistence type="inferred from homology"/>
<reference evidence="8" key="1">
    <citation type="journal article" date="2019" name="Int. J. Syst. Evol. Microbiol.">
        <title>The Global Catalogue of Microorganisms (GCM) 10K type strain sequencing project: providing services to taxonomists for standard genome sequencing and annotation.</title>
        <authorList>
            <consortium name="The Broad Institute Genomics Platform"/>
            <consortium name="The Broad Institute Genome Sequencing Center for Infectious Disease"/>
            <person name="Wu L."/>
            <person name="Ma J."/>
        </authorList>
    </citation>
    <scope>NUCLEOTIDE SEQUENCE [LARGE SCALE GENOMIC DNA]</scope>
    <source>
        <strain evidence="8">CCUG 52478</strain>
    </source>
</reference>
<dbReference type="EC" id="4.2.1.96" evidence="3"/>
<dbReference type="CDD" id="cd00488">
    <property type="entry name" value="PCD_DCoH"/>
    <property type="match status" value="1"/>
</dbReference>
<evidence type="ECO:0000256" key="1">
    <source>
        <dbReference type="ARBA" id="ARBA00001554"/>
    </source>
</evidence>
<dbReference type="Pfam" id="PF01329">
    <property type="entry name" value="Pterin_4a"/>
    <property type="match status" value="1"/>
</dbReference>
<dbReference type="PANTHER" id="PTHR12599:SF0">
    <property type="entry name" value="PTERIN-4-ALPHA-CARBINOLAMINE DEHYDRATASE"/>
    <property type="match status" value="1"/>
</dbReference>
<dbReference type="SUPFAM" id="SSF54593">
    <property type="entry name" value="Glyoxalase/Bleomycin resistance protein/Dihydroxybiphenyl dioxygenase"/>
    <property type="match status" value="1"/>
</dbReference>
<evidence type="ECO:0000259" key="6">
    <source>
        <dbReference type="Pfam" id="PF18029"/>
    </source>
</evidence>
<keyword evidence="5" id="KW-0456">Lyase</keyword>
<evidence type="ECO:0000256" key="4">
    <source>
        <dbReference type="ARBA" id="ARBA00021735"/>
    </source>
</evidence>
<dbReference type="Gene3D" id="3.10.180.10">
    <property type="entry name" value="2,3-Dihydroxybiphenyl 1,2-Dioxygenase, domain 1"/>
    <property type="match status" value="1"/>
</dbReference>
<comment type="caution">
    <text evidence="7">The sequence shown here is derived from an EMBL/GenBank/DDBJ whole genome shotgun (WGS) entry which is preliminary data.</text>
</comment>
<dbReference type="RefSeq" id="WP_379229219.1">
    <property type="nucleotide sequence ID" value="NZ_JBHTLX010000024.1"/>
</dbReference>
<dbReference type="PANTHER" id="PTHR12599">
    <property type="entry name" value="PTERIN-4-ALPHA-CARBINOLAMINE DEHYDRATASE"/>
    <property type="match status" value="1"/>
</dbReference>
<evidence type="ECO:0000313" key="7">
    <source>
        <dbReference type="EMBL" id="MFD1250450.1"/>
    </source>
</evidence>
<dbReference type="Gene3D" id="3.30.1360.20">
    <property type="entry name" value="Transcriptional coactivator/pterin dehydratase"/>
    <property type="match status" value="1"/>
</dbReference>
<protein>
    <recommendedName>
        <fullName evidence="4">Putative pterin-4-alpha-carbinolamine dehydratase</fullName>
        <ecNumber evidence="3">4.2.1.96</ecNumber>
    </recommendedName>
</protein>
<organism evidence="7 8">
    <name type="scientific">Nocardioides ginsengisoli</name>
    <dbReference type="NCBI Taxonomy" id="363868"/>
    <lineage>
        <taxon>Bacteria</taxon>
        <taxon>Bacillati</taxon>
        <taxon>Actinomycetota</taxon>
        <taxon>Actinomycetes</taxon>
        <taxon>Propionibacteriales</taxon>
        <taxon>Nocardioidaceae</taxon>
        <taxon>Nocardioides</taxon>
    </lineage>
</organism>
<evidence type="ECO:0000256" key="3">
    <source>
        <dbReference type="ARBA" id="ARBA00013252"/>
    </source>
</evidence>
<gene>
    <name evidence="7" type="ORF">ACFQ3F_21845</name>
</gene>
<dbReference type="SUPFAM" id="SSF55248">
    <property type="entry name" value="PCD-like"/>
    <property type="match status" value="1"/>
</dbReference>
<name>A0ABW3W5P6_9ACTN</name>
<dbReference type="InterPro" id="IPR029068">
    <property type="entry name" value="Glyas_Bleomycin-R_OHBP_Dase"/>
</dbReference>
<dbReference type="InterPro" id="IPR001533">
    <property type="entry name" value="Pterin_deHydtase"/>
</dbReference>
<sequence length="219" mass="24185">MTRSYEKISPADFSAAEGVDDWRVLWWQAFALFRTKNFVTGLALVNEIGRLAEEADHHPDVNLRYGVLEIRLSTHDTMSLTDADLDLARKISAAARALGVEGDPGAIRTWEFALDALDVDAVRRFWAAVLGYRLVGDTDIADPVGLYPPVYVQQMDAMREGRNRIHIDLGVPHDVAKARVEAALAAGGRLVSDEFAPAWWTLADPEGNEVDVATWQGRG</sequence>
<feature type="domain" description="Glyoxalase-like" evidence="6">
    <location>
        <begin position="112"/>
        <end position="212"/>
    </location>
</feature>
<comment type="catalytic activity">
    <reaction evidence="1">
        <text>(4aS,6R)-4a-hydroxy-L-erythro-5,6,7,8-tetrahydrobiopterin = (6R)-L-erythro-6,7-dihydrobiopterin + H2O</text>
        <dbReference type="Rhea" id="RHEA:11920"/>
        <dbReference type="ChEBI" id="CHEBI:15377"/>
        <dbReference type="ChEBI" id="CHEBI:15642"/>
        <dbReference type="ChEBI" id="CHEBI:43120"/>
        <dbReference type="EC" id="4.2.1.96"/>
    </reaction>
</comment>
<dbReference type="Proteomes" id="UP001597229">
    <property type="component" value="Unassembled WGS sequence"/>
</dbReference>
<dbReference type="InterPro" id="IPR041581">
    <property type="entry name" value="Glyoxalase_6"/>
</dbReference>
<evidence type="ECO:0000313" key="8">
    <source>
        <dbReference type="Proteomes" id="UP001597229"/>
    </source>
</evidence>